<accession>A0AAV9U7P3</accession>
<organism evidence="2 3">
    <name type="scientific">Orbilia blumenaviensis</name>
    <dbReference type="NCBI Taxonomy" id="1796055"/>
    <lineage>
        <taxon>Eukaryota</taxon>
        <taxon>Fungi</taxon>
        <taxon>Dikarya</taxon>
        <taxon>Ascomycota</taxon>
        <taxon>Pezizomycotina</taxon>
        <taxon>Orbiliomycetes</taxon>
        <taxon>Orbiliales</taxon>
        <taxon>Orbiliaceae</taxon>
        <taxon>Orbilia</taxon>
    </lineage>
</organism>
<dbReference type="EMBL" id="JAVHNS010000014">
    <property type="protein sequence ID" value="KAK6335819.1"/>
    <property type="molecule type" value="Genomic_DNA"/>
</dbReference>
<evidence type="ECO:0000313" key="3">
    <source>
        <dbReference type="Proteomes" id="UP001373714"/>
    </source>
</evidence>
<feature type="region of interest" description="Disordered" evidence="1">
    <location>
        <begin position="246"/>
        <end position="285"/>
    </location>
</feature>
<feature type="region of interest" description="Disordered" evidence="1">
    <location>
        <begin position="1"/>
        <end position="22"/>
    </location>
</feature>
<dbReference type="Proteomes" id="UP001373714">
    <property type="component" value="Unassembled WGS sequence"/>
</dbReference>
<feature type="compositionally biased region" description="Basic and acidic residues" evidence="1">
    <location>
        <begin position="246"/>
        <end position="269"/>
    </location>
</feature>
<name>A0AAV9U7P3_9PEZI</name>
<protein>
    <submittedName>
        <fullName evidence="2">Uncharacterized protein</fullName>
    </submittedName>
</protein>
<dbReference type="AlphaFoldDB" id="A0AAV9U7P3"/>
<feature type="compositionally biased region" description="Low complexity" evidence="1">
    <location>
        <begin position="158"/>
        <end position="170"/>
    </location>
</feature>
<evidence type="ECO:0000256" key="1">
    <source>
        <dbReference type="SAM" id="MobiDB-lite"/>
    </source>
</evidence>
<comment type="caution">
    <text evidence="2">The sequence shown here is derived from an EMBL/GenBank/DDBJ whole genome shotgun (WGS) entry which is preliminary data.</text>
</comment>
<gene>
    <name evidence="2" type="ORF">TWF730_003196</name>
</gene>
<feature type="compositionally biased region" description="Polar residues" evidence="1">
    <location>
        <begin position="1"/>
        <end position="14"/>
    </location>
</feature>
<reference evidence="2 3" key="1">
    <citation type="submission" date="2019-10" db="EMBL/GenBank/DDBJ databases">
        <authorList>
            <person name="Palmer J.M."/>
        </authorList>
    </citation>
    <scope>NUCLEOTIDE SEQUENCE [LARGE SCALE GENOMIC DNA]</scope>
    <source>
        <strain evidence="2 3">TWF730</strain>
    </source>
</reference>
<feature type="region of interest" description="Disordered" evidence="1">
    <location>
        <begin position="54"/>
        <end position="173"/>
    </location>
</feature>
<sequence>MKENFHSNGTSTVKNKIENENQCDNEIRHGNLEGNKDEYEGCSINIATVEANVALETSDETKSKKAKSTTPAKKTVGPKSKAKKEEDSQIAEPKVKGKRGRKRKEDKAEATGETAGETKLKRTKGSSGTPSKGPKKGASGLSNFQLLTPPPSPPPPSEAELAEANLQALSETERKERLKSIPYYYEEMKEIFDYLCDRGVYWKNDLPKNKKYSNRDTKLLEKEVRKRVSEVLEQYPKEKEVMEAFENDEKKLKDIADREAQDHSNKDDAIDSQGGDAEMLGLSSP</sequence>
<keyword evidence="3" id="KW-1185">Reference proteome</keyword>
<evidence type="ECO:0000313" key="2">
    <source>
        <dbReference type="EMBL" id="KAK6335819.1"/>
    </source>
</evidence>
<feature type="compositionally biased region" description="Basic and acidic residues" evidence="1">
    <location>
        <begin position="103"/>
        <end position="120"/>
    </location>
</feature>
<proteinExistence type="predicted"/>
<feature type="compositionally biased region" description="Pro residues" evidence="1">
    <location>
        <begin position="148"/>
        <end position="157"/>
    </location>
</feature>